<dbReference type="PANTHER" id="PTHR30461:SF19">
    <property type="entry name" value="SITE-SPECIFIC RECOMBINASE RESOLVASE FAMILY"/>
    <property type="match status" value="1"/>
</dbReference>
<sequence>IKKGNNHIRPPFGWDYDKASKRWVVNEFEANWVCQIFEWYIAGVSLYEIARRLNNAAVPTKNHSKLGWTAQKVSELVGGVNSQCYTGRAYYNKRKGVTNKPKDKSQWIPMSVTAIITEEIWQAAQAKRQSNKRFGPRNTQAVYLTQNILICEECSKSFLIHSGNGQARLVCRGMTLHPHLYNCRNPKSVKYQPIAERLWEGVKAVLESEGGLQAAVQS</sequence>
<dbReference type="Pfam" id="PF07508">
    <property type="entry name" value="Recombinase"/>
    <property type="match status" value="1"/>
</dbReference>
<dbReference type="GO" id="GO:0003677">
    <property type="term" value="F:DNA binding"/>
    <property type="evidence" value="ECO:0007669"/>
    <property type="project" value="InterPro"/>
</dbReference>
<reference evidence="2" key="1">
    <citation type="journal article" date="2014" name="Front. Microbiol.">
        <title>High frequency of phylogenetically diverse reductive dehalogenase-homologous genes in deep subseafloor sedimentary metagenomes.</title>
        <authorList>
            <person name="Kawai M."/>
            <person name="Futagami T."/>
            <person name="Toyoda A."/>
            <person name="Takaki Y."/>
            <person name="Nishi S."/>
            <person name="Hori S."/>
            <person name="Arai W."/>
            <person name="Tsubouchi T."/>
            <person name="Morono Y."/>
            <person name="Uchiyama I."/>
            <person name="Ito T."/>
            <person name="Fujiyama A."/>
            <person name="Inagaki F."/>
            <person name="Takami H."/>
        </authorList>
    </citation>
    <scope>NUCLEOTIDE SEQUENCE</scope>
    <source>
        <strain evidence="2">Expedition CK06-06</strain>
    </source>
</reference>
<feature type="non-terminal residue" evidence="2">
    <location>
        <position position="218"/>
    </location>
</feature>
<dbReference type="AlphaFoldDB" id="X1V2T3"/>
<protein>
    <recommendedName>
        <fullName evidence="1">Recombinase domain-containing protein</fullName>
    </recommendedName>
</protein>
<dbReference type="Gene3D" id="3.90.1750.20">
    <property type="entry name" value="Putative Large Serine Recombinase, Chain B, Domain 2"/>
    <property type="match status" value="1"/>
</dbReference>
<gene>
    <name evidence="2" type="ORF">S12H4_55998</name>
</gene>
<dbReference type="InterPro" id="IPR038109">
    <property type="entry name" value="DNA_bind_recomb_sf"/>
</dbReference>
<dbReference type="EMBL" id="BARW01035988">
    <property type="protein sequence ID" value="GAJ24073.1"/>
    <property type="molecule type" value="Genomic_DNA"/>
</dbReference>
<evidence type="ECO:0000259" key="1">
    <source>
        <dbReference type="PROSITE" id="PS51737"/>
    </source>
</evidence>
<dbReference type="PANTHER" id="PTHR30461">
    <property type="entry name" value="DNA-INVERTASE FROM LAMBDOID PROPHAGE"/>
    <property type="match status" value="1"/>
</dbReference>
<organism evidence="2">
    <name type="scientific">marine sediment metagenome</name>
    <dbReference type="NCBI Taxonomy" id="412755"/>
    <lineage>
        <taxon>unclassified sequences</taxon>
        <taxon>metagenomes</taxon>
        <taxon>ecological metagenomes</taxon>
    </lineage>
</organism>
<dbReference type="PROSITE" id="PS51737">
    <property type="entry name" value="RECOMBINASE_DNA_BIND"/>
    <property type="match status" value="1"/>
</dbReference>
<proteinExistence type="predicted"/>
<accession>X1V2T3</accession>
<evidence type="ECO:0000313" key="2">
    <source>
        <dbReference type="EMBL" id="GAJ24073.1"/>
    </source>
</evidence>
<feature type="domain" description="Recombinase" evidence="1">
    <location>
        <begin position="11"/>
        <end position="134"/>
    </location>
</feature>
<comment type="caution">
    <text evidence="2">The sequence shown here is derived from an EMBL/GenBank/DDBJ whole genome shotgun (WGS) entry which is preliminary data.</text>
</comment>
<name>X1V2T3_9ZZZZ</name>
<feature type="non-terminal residue" evidence="2">
    <location>
        <position position="1"/>
    </location>
</feature>
<dbReference type="InterPro" id="IPR050639">
    <property type="entry name" value="SSR_resolvase"/>
</dbReference>
<dbReference type="InterPro" id="IPR011109">
    <property type="entry name" value="DNA_bind_recombinase_dom"/>
</dbReference>
<dbReference type="GO" id="GO:0000150">
    <property type="term" value="F:DNA strand exchange activity"/>
    <property type="evidence" value="ECO:0007669"/>
    <property type="project" value="InterPro"/>
</dbReference>